<keyword evidence="2" id="KW-1185">Reference proteome</keyword>
<dbReference type="InterPro" id="IPR011990">
    <property type="entry name" value="TPR-like_helical_dom_sf"/>
</dbReference>
<sequence>MTQWDGLGGLVRDDHDLWTMAQRQFEDRDPAGAARTLRSMPAVSEGTAPLAVRLLLARALFASAQLHRAETELRRVVAEHPTEAYAHLLLGRTRQRLSRPEEAATSLRLAEVLEPGITGS</sequence>
<accession>A0ABV5LP41</accession>
<evidence type="ECO:0000313" key="2">
    <source>
        <dbReference type="Proteomes" id="UP001589748"/>
    </source>
</evidence>
<protein>
    <submittedName>
        <fullName evidence="1">Tetratricopeptide repeat protein</fullName>
    </submittedName>
</protein>
<organism evidence="1 2">
    <name type="scientific">Kineococcus gynurae</name>
    <dbReference type="NCBI Taxonomy" id="452979"/>
    <lineage>
        <taxon>Bacteria</taxon>
        <taxon>Bacillati</taxon>
        <taxon>Actinomycetota</taxon>
        <taxon>Actinomycetes</taxon>
        <taxon>Kineosporiales</taxon>
        <taxon>Kineosporiaceae</taxon>
        <taxon>Kineococcus</taxon>
    </lineage>
</organism>
<dbReference type="SUPFAM" id="SSF48452">
    <property type="entry name" value="TPR-like"/>
    <property type="match status" value="1"/>
</dbReference>
<comment type="caution">
    <text evidence="1">The sequence shown here is derived from an EMBL/GenBank/DDBJ whole genome shotgun (WGS) entry which is preliminary data.</text>
</comment>
<proteinExistence type="predicted"/>
<dbReference type="Proteomes" id="UP001589748">
    <property type="component" value="Unassembled WGS sequence"/>
</dbReference>
<dbReference type="RefSeq" id="WP_380139798.1">
    <property type="nucleotide sequence ID" value="NZ_JBHLUI010000012.1"/>
</dbReference>
<dbReference type="EMBL" id="JBHMDM010000001">
    <property type="protein sequence ID" value="MFB9375858.1"/>
    <property type="molecule type" value="Genomic_DNA"/>
</dbReference>
<dbReference type="Pfam" id="PF14559">
    <property type="entry name" value="TPR_19"/>
    <property type="match status" value="1"/>
</dbReference>
<gene>
    <name evidence="1" type="ORF">ACFFVI_02645</name>
</gene>
<reference evidence="1 2" key="1">
    <citation type="submission" date="2024-09" db="EMBL/GenBank/DDBJ databases">
        <authorList>
            <person name="Sun Q."/>
            <person name="Mori K."/>
        </authorList>
    </citation>
    <scope>NUCLEOTIDE SEQUENCE [LARGE SCALE GENOMIC DNA]</scope>
    <source>
        <strain evidence="1 2">TISTR 1856</strain>
    </source>
</reference>
<dbReference type="Gene3D" id="1.25.40.10">
    <property type="entry name" value="Tetratricopeptide repeat domain"/>
    <property type="match status" value="1"/>
</dbReference>
<name>A0ABV5LP41_9ACTN</name>
<evidence type="ECO:0000313" key="1">
    <source>
        <dbReference type="EMBL" id="MFB9375858.1"/>
    </source>
</evidence>